<dbReference type="OrthoDB" id="5594607at2759"/>
<dbReference type="Proteomes" id="UP000320333">
    <property type="component" value="Unassembled WGS sequence"/>
</dbReference>
<feature type="region of interest" description="Disordered" evidence="2">
    <location>
        <begin position="908"/>
        <end position="949"/>
    </location>
</feature>
<dbReference type="AlphaFoldDB" id="A0A507FQI9"/>
<organism evidence="3 4">
    <name type="scientific">Chytriomyces confervae</name>
    <dbReference type="NCBI Taxonomy" id="246404"/>
    <lineage>
        <taxon>Eukaryota</taxon>
        <taxon>Fungi</taxon>
        <taxon>Fungi incertae sedis</taxon>
        <taxon>Chytridiomycota</taxon>
        <taxon>Chytridiomycota incertae sedis</taxon>
        <taxon>Chytridiomycetes</taxon>
        <taxon>Chytridiales</taxon>
        <taxon>Chytriomycetaceae</taxon>
        <taxon>Chytriomyces</taxon>
    </lineage>
</organism>
<keyword evidence="4" id="KW-1185">Reference proteome</keyword>
<feature type="compositionally biased region" description="Polar residues" evidence="2">
    <location>
        <begin position="10"/>
        <end position="19"/>
    </location>
</feature>
<reference evidence="3 4" key="1">
    <citation type="journal article" date="2019" name="Sci. Rep.">
        <title>Comparative genomics of chytrid fungi reveal insights into the obligate biotrophic and pathogenic lifestyle of Synchytrium endobioticum.</title>
        <authorList>
            <person name="van de Vossenberg B.T.L.H."/>
            <person name="Warris S."/>
            <person name="Nguyen H.D.T."/>
            <person name="van Gent-Pelzer M.P.E."/>
            <person name="Joly D.L."/>
            <person name="van de Geest H.C."/>
            <person name="Bonants P.J.M."/>
            <person name="Smith D.S."/>
            <person name="Levesque C.A."/>
            <person name="van der Lee T.A.J."/>
        </authorList>
    </citation>
    <scope>NUCLEOTIDE SEQUENCE [LARGE SCALE GENOMIC DNA]</scope>
    <source>
        <strain evidence="3 4">CBS 675.73</strain>
    </source>
</reference>
<sequence>MALDHARHVSWSTGNSTNALPPITPDPAMRSVSRLALAAENNASPLLPAEQDGTWDRQSYLEDASDQQGFVPRGLSALSVSQVPRTANGPQPAQEEGGGSMLLSLRVCTCCQSSLMTVFEHCLSRHREENGEKLDSFHQIDEVADAQQLKSPPYYQVIKDPTIKANAIYEDVAQKVEKDRNVFCETQFIKNLKTKGPTFGNSRFFSGAIYKRTIDAKDREIRHLREKLYEQQIASKIDNQNVKNLKVALNKSMKYYCYAEEWQSQESTRLQQDVRYLKAEMSSLMAFLINSEEEKRMMLLEIKDIRANSKAKDDERGVIEYQRDEYKQKLHESYKEYLATNEIIARLRKEAEHGSDTIISRNEVLQRNIDKISRDFETTAKDLASSNMRIRDLQFELDEMVQQFNITGQGQKTAEELNVKLTAELEALRSTYNELKHLQTETALRVLNLEKDILDLQELLEVTKVELEQQAAELRGELMTITELKKELEHQLRTARQEVEKLSMALKTLTRSKDQIESAFRVAIQKHEKEILSREELISELQRLRAEDALSIRKGQEVKEQLMFQVTDLQNNLDRELSNVNVLSFELSQLKRTSEDKIFNLEEQVEKLTTSKVNLAGDKRTLTEKLRVIRADLASKEEQLEKITAEYALFKEAAASSDSKLKSDLIAINDAHTTLKGEHKTLNQKQAALMDTHFELITEKDALLKKVAEMETRHGQSCEEVRILTSKNRNLTQELESSQSDRNEIKIHLDSVLGKLSETTSILNQERFESTSTIQEKTEQLIKMSADLYKVTEDRTRLDSLCLVLQAQVANLEADLADTKAALAAETLNKEQFEVHLYELRRNLMSERCLRMDFERMHTRIDRRIANKELEKLAAMRARDRKLLEVSKQLQSEHTRLENIAVLIPTEEFSQTTEAPEIPDFRADGAVSKPKHKKDTKSPDMKVTVSKKE</sequence>
<keyword evidence="1" id="KW-0175">Coiled coil</keyword>
<feature type="region of interest" description="Disordered" evidence="2">
    <location>
        <begin position="1"/>
        <end position="23"/>
    </location>
</feature>
<comment type="caution">
    <text evidence="3">The sequence shown here is derived from an EMBL/GenBank/DDBJ whole genome shotgun (WGS) entry which is preliminary data.</text>
</comment>
<protein>
    <submittedName>
        <fullName evidence="3">Uncharacterized protein</fullName>
    </submittedName>
</protein>
<feature type="coiled-coil region" evidence="1">
    <location>
        <begin position="411"/>
        <end position="547"/>
    </location>
</feature>
<dbReference type="STRING" id="246404.A0A507FQI9"/>
<accession>A0A507FQI9</accession>
<evidence type="ECO:0000256" key="2">
    <source>
        <dbReference type="SAM" id="MobiDB-lite"/>
    </source>
</evidence>
<feature type="coiled-coil region" evidence="1">
    <location>
        <begin position="591"/>
        <end position="653"/>
    </location>
</feature>
<name>A0A507FQI9_9FUNG</name>
<feature type="compositionally biased region" description="Basic and acidic residues" evidence="2">
    <location>
        <begin position="936"/>
        <end position="949"/>
    </location>
</feature>
<evidence type="ECO:0000256" key="1">
    <source>
        <dbReference type="SAM" id="Coils"/>
    </source>
</evidence>
<proteinExistence type="predicted"/>
<feature type="coiled-coil region" evidence="1">
    <location>
        <begin position="802"/>
        <end position="829"/>
    </location>
</feature>
<evidence type="ECO:0000313" key="4">
    <source>
        <dbReference type="Proteomes" id="UP000320333"/>
    </source>
</evidence>
<gene>
    <name evidence="3" type="ORF">CcCBS67573_g01118</name>
</gene>
<evidence type="ECO:0000313" key="3">
    <source>
        <dbReference type="EMBL" id="TPX77596.1"/>
    </source>
</evidence>
<dbReference type="EMBL" id="QEAP01000017">
    <property type="protein sequence ID" value="TPX77596.1"/>
    <property type="molecule type" value="Genomic_DNA"/>
</dbReference>